<protein>
    <submittedName>
        <fullName evidence="2">Uncharacterized protein</fullName>
    </submittedName>
</protein>
<feature type="region of interest" description="Disordered" evidence="1">
    <location>
        <begin position="1"/>
        <end position="66"/>
    </location>
</feature>
<feature type="compositionally biased region" description="Basic and acidic residues" evidence="1">
    <location>
        <begin position="52"/>
        <end position="66"/>
    </location>
</feature>
<feature type="compositionally biased region" description="Basic residues" evidence="1">
    <location>
        <begin position="13"/>
        <end position="26"/>
    </location>
</feature>
<proteinExistence type="predicted"/>
<dbReference type="AlphaFoldDB" id="A0A834IZ49"/>
<comment type="caution">
    <text evidence="2">The sequence shown here is derived from an EMBL/GenBank/DDBJ whole genome shotgun (WGS) entry which is preliminary data.</text>
</comment>
<keyword evidence="3" id="KW-1185">Reference proteome</keyword>
<gene>
    <name evidence="2" type="ORF">HZH66_015398</name>
</gene>
<dbReference type="Proteomes" id="UP000614350">
    <property type="component" value="Unassembled WGS sequence"/>
</dbReference>
<evidence type="ECO:0000313" key="2">
    <source>
        <dbReference type="EMBL" id="KAF7378611.1"/>
    </source>
</evidence>
<name>A0A834IZ49_VESVU</name>
<sequence>MGCVREASPPPPNHHHHHYHHHHHQHNQQQQQQQPRGLGIGDFSSNSSVDPLPKDQTRDRSIMYHV</sequence>
<evidence type="ECO:0000313" key="3">
    <source>
        <dbReference type="Proteomes" id="UP000614350"/>
    </source>
</evidence>
<evidence type="ECO:0000256" key="1">
    <source>
        <dbReference type="SAM" id="MobiDB-lite"/>
    </source>
</evidence>
<organism evidence="2 3">
    <name type="scientific">Vespula vulgaris</name>
    <name type="common">Yellow jacket</name>
    <name type="synonym">Wasp</name>
    <dbReference type="NCBI Taxonomy" id="7454"/>
    <lineage>
        <taxon>Eukaryota</taxon>
        <taxon>Metazoa</taxon>
        <taxon>Ecdysozoa</taxon>
        <taxon>Arthropoda</taxon>
        <taxon>Hexapoda</taxon>
        <taxon>Insecta</taxon>
        <taxon>Pterygota</taxon>
        <taxon>Neoptera</taxon>
        <taxon>Endopterygota</taxon>
        <taxon>Hymenoptera</taxon>
        <taxon>Apocrita</taxon>
        <taxon>Aculeata</taxon>
        <taxon>Vespoidea</taxon>
        <taxon>Vespidae</taxon>
        <taxon>Vespinae</taxon>
        <taxon>Vespula</taxon>
    </lineage>
</organism>
<reference evidence="2" key="1">
    <citation type="journal article" date="2020" name="G3 (Bethesda)">
        <title>High-Quality Assemblies for Three Invasive Social Wasps from the &lt;i&gt;Vespula&lt;/i&gt; Genus.</title>
        <authorList>
            <person name="Harrop T.W.R."/>
            <person name="Guhlin J."/>
            <person name="McLaughlin G.M."/>
            <person name="Permina E."/>
            <person name="Stockwell P."/>
            <person name="Gilligan J."/>
            <person name="Le Lec M.F."/>
            <person name="Gruber M.A.M."/>
            <person name="Quinn O."/>
            <person name="Lovegrove M."/>
            <person name="Duncan E.J."/>
            <person name="Remnant E.J."/>
            <person name="Van Eeckhoven J."/>
            <person name="Graham B."/>
            <person name="Knapp R.A."/>
            <person name="Langford K.W."/>
            <person name="Kronenberg Z."/>
            <person name="Press M.O."/>
            <person name="Eacker S.M."/>
            <person name="Wilson-Rankin E.E."/>
            <person name="Purcell J."/>
            <person name="Lester P.J."/>
            <person name="Dearden P.K."/>
        </authorList>
    </citation>
    <scope>NUCLEOTIDE SEQUENCE</scope>
    <source>
        <strain evidence="2">Marl-1</strain>
    </source>
</reference>
<accession>A0A834IZ49</accession>
<dbReference type="EMBL" id="JACSEA010000025">
    <property type="protein sequence ID" value="KAF7378611.1"/>
    <property type="molecule type" value="Genomic_DNA"/>
</dbReference>